<dbReference type="EC" id="2.7.11.1" evidence="1"/>
<dbReference type="SMART" id="SM00220">
    <property type="entry name" value="S_TKc"/>
    <property type="match status" value="1"/>
</dbReference>
<evidence type="ECO:0000256" key="3">
    <source>
        <dbReference type="ARBA" id="ARBA00022679"/>
    </source>
</evidence>
<dbReference type="GO" id="GO:0004674">
    <property type="term" value="F:protein serine/threonine kinase activity"/>
    <property type="evidence" value="ECO:0007669"/>
    <property type="project" value="UniProtKB-KW"/>
</dbReference>
<dbReference type="GO" id="GO:0050684">
    <property type="term" value="P:regulation of mRNA processing"/>
    <property type="evidence" value="ECO:0007669"/>
    <property type="project" value="TreeGrafter"/>
</dbReference>
<feature type="region of interest" description="Disordered" evidence="9">
    <location>
        <begin position="731"/>
        <end position="764"/>
    </location>
</feature>
<feature type="compositionally biased region" description="Low complexity" evidence="9">
    <location>
        <begin position="82"/>
        <end position="92"/>
    </location>
</feature>
<evidence type="ECO:0000256" key="1">
    <source>
        <dbReference type="ARBA" id="ARBA00012513"/>
    </source>
</evidence>
<dbReference type="Gene3D" id="3.30.200.20">
    <property type="entry name" value="Phosphorylase Kinase, domain 1"/>
    <property type="match status" value="2"/>
</dbReference>
<name>A0A6G1HCD1_9PEZI</name>
<evidence type="ECO:0000259" key="10">
    <source>
        <dbReference type="PROSITE" id="PS50011"/>
    </source>
</evidence>
<feature type="compositionally biased region" description="Basic residues" evidence="9">
    <location>
        <begin position="732"/>
        <end position="742"/>
    </location>
</feature>
<evidence type="ECO:0000256" key="2">
    <source>
        <dbReference type="ARBA" id="ARBA00022527"/>
    </source>
</evidence>
<evidence type="ECO:0000256" key="8">
    <source>
        <dbReference type="ARBA" id="ARBA00048679"/>
    </source>
</evidence>
<reference evidence="11" key="1">
    <citation type="journal article" date="2020" name="Stud. Mycol.">
        <title>101 Dothideomycetes genomes: a test case for predicting lifestyles and emergence of pathogens.</title>
        <authorList>
            <person name="Haridas S."/>
            <person name="Albert R."/>
            <person name="Binder M."/>
            <person name="Bloem J."/>
            <person name="Labutti K."/>
            <person name="Salamov A."/>
            <person name="Andreopoulos B."/>
            <person name="Baker S."/>
            <person name="Barry K."/>
            <person name="Bills G."/>
            <person name="Bluhm B."/>
            <person name="Cannon C."/>
            <person name="Castanera R."/>
            <person name="Culley D."/>
            <person name="Daum C."/>
            <person name="Ezra D."/>
            <person name="Gonzalez J."/>
            <person name="Henrissat B."/>
            <person name="Kuo A."/>
            <person name="Liang C."/>
            <person name="Lipzen A."/>
            <person name="Lutzoni F."/>
            <person name="Magnuson J."/>
            <person name="Mondo S."/>
            <person name="Nolan M."/>
            <person name="Ohm R."/>
            <person name="Pangilinan J."/>
            <person name="Park H.-J."/>
            <person name="Ramirez L."/>
            <person name="Alfaro M."/>
            <person name="Sun H."/>
            <person name="Tritt A."/>
            <person name="Yoshinaga Y."/>
            <person name="Zwiers L.-H."/>
            <person name="Turgeon B."/>
            <person name="Goodwin S."/>
            <person name="Spatafora J."/>
            <person name="Crous P."/>
            <person name="Grigoriev I."/>
        </authorList>
    </citation>
    <scope>NUCLEOTIDE SEQUENCE</scope>
    <source>
        <strain evidence="11">CBS 113979</strain>
    </source>
</reference>
<evidence type="ECO:0000313" key="11">
    <source>
        <dbReference type="EMBL" id="KAF1990893.1"/>
    </source>
</evidence>
<evidence type="ECO:0000313" key="12">
    <source>
        <dbReference type="Proteomes" id="UP000800041"/>
    </source>
</evidence>
<evidence type="ECO:0000256" key="9">
    <source>
        <dbReference type="SAM" id="MobiDB-lite"/>
    </source>
</evidence>
<feature type="compositionally biased region" description="Low complexity" evidence="9">
    <location>
        <begin position="144"/>
        <end position="160"/>
    </location>
</feature>
<keyword evidence="5 11" id="KW-0418">Kinase</keyword>
<dbReference type="InterPro" id="IPR051334">
    <property type="entry name" value="SRPK"/>
</dbReference>
<keyword evidence="4" id="KW-0547">Nucleotide-binding</keyword>
<dbReference type="SUPFAM" id="SSF56112">
    <property type="entry name" value="Protein kinase-like (PK-like)"/>
    <property type="match status" value="1"/>
</dbReference>
<feature type="compositionally biased region" description="Polar residues" evidence="9">
    <location>
        <begin position="28"/>
        <end position="43"/>
    </location>
</feature>
<proteinExistence type="predicted"/>
<dbReference type="PROSITE" id="PS50011">
    <property type="entry name" value="PROTEIN_KINASE_DOM"/>
    <property type="match status" value="1"/>
</dbReference>
<dbReference type="Gene3D" id="1.10.510.10">
    <property type="entry name" value="Transferase(Phosphotransferase) domain 1"/>
    <property type="match status" value="1"/>
</dbReference>
<dbReference type="EMBL" id="ML977141">
    <property type="protein sequence ID" value="KAF1990893.1"/>
    <property type="molecule type" value="Genomic_DNA"/>
</dbReference>
<protein>
    <recommendedName>
        <fullName evidence="1">non-specific serine/threonine protein kinase</fullName>
        <ecNumber evidence="1">2.7.11.1</ecNumber>
    </recommendedName>
</protein>
<feature type="compositionally biased region" description="Low complexity" evidence="9">
    <location>
        <begin position="44"/>
        <end position="54"/>
    </location>
</feature>
<accession>A0A6G1HCD1</accession>
<dbReference type="InterPro" id="IPR011009">
    <property type="entry name" value="Kinase-like_dom_sf"/>
</dbReference>
<dbReference type="Proteomes" id="UP000800041">
    <property type="component" value="Unassembled WGS sequence"/>
</dbReference>
<dbReference type="GO" id="GO:0000245">
    <property type="term" value="P:spliceosomal complex assembly"/>
    <property type="evidence" value="ECO:0007669"/>
    <property type="project" value="TreeGrafter"/>
</dbReference>
<feature type="compositionally biased region" description="Polar residues" evidence="9">
    <location>
        <begin position="93"/>
        <end position="113"/>
    </location>
</feature>
<feature type="domain" description="Protein kinase" evidence="10">
    <location>
        <begin position="282"/>
        <end position="804"/>
    </location>
</feature>
<evidence type="ECO:0000256" key="7">
    <source>
        <dbReference type="ARBA" id="ARBA00047899"/>
    </source>
</evidence>
<sequence length="833" mass="90844">MAAPGAGRSASFSVRQLIERMEGMVQGSPRSSSQSPANTPTRKTSASSQATTSTLKAPVPLPLELLKITKRTVSAPLPAPDPSLSAASASSPVETTKSSSLESTPPAMTSPVSSKLAPKKLQGEATASTEAAPSFLAADPTPPTTTTQAPPKAAPAFPTAPAVPAGLSDINLDGFEPELYEDISGYSEGGYHPVNLGDVIRKFRIIDKLGFDDKSITWLARYEEVPLFPVIPSSLINVSNGAHGLGHGMPLRGGSSNQPGRESLNPGLTLGEMVKRGLPREDLEDDELTSGNTTFVTADSGAPPELPAESYDIPDFAGATPPREHSPDLEFKDKSPIRPEMKDPSLEHERPWTVGPSSRYVNFRILRADEGTEENLYFPELLKRRHDGSRVGSSVISYLQEAFHIKGPNGVHLCLVYELVGPTLQDLMDTSKRLRGSVSRDLSMQLTDALVYLHKLKICHGALTPSNICLKLSSAIDAWSPMQLQSTLGFPRFFRLKAKASTIDSDNRDDITPLNPSLPRHIVRPINLANTLSHMLSGFLRLTNFDLAYETQEIPPTLATPLSYAAPEVLLSSVVGPESDVWALGCCIFALRSGQDLFQLPPPAPNQPVVTSKPMDIINLFITMFGYPPSDCSWEVAGEKVSKRRIRLNHARALTSKDDKSSKANAADNCQPEQEDEKAFLSSLLTRCRLISDEYHGDLPPSELDRSTIPSKDSKFLRLDCMGTRTLEYAKKPPHPRLRRPTSKSSSYFSSVDPSRYRQGEEEKPTIKISTEEAFGLCNMLNLCFCWRGSERAGAREVGGHEWLRKVYAEAEAEVGAGAFWQGRYGPFLGVRW</sequence>
<organism evidence="11 12">
    <name type="scientific">Aulographum hederae CBS 113979</name>
    <dbReference type="NCBI Taxonomy" id="1176131"/>
    <lineage>
        <taxon>Eukaryota</taxon>
        <taxon>Fungi</taxon>
        <taxon>Dikarya</taxon>
        <taxon>Ascomycota</taxon>
        <taxon>Pezizomycotina</taxon>
        <taxon>Dothideomycetes</taxon>
        <taxon>Pleosporomycetidae</taxon>
        <taxon>Aulographales</taxon>
        <taxon>Aulographaceae</taxon>
    </lineage>
</organism>
<keyword evidence="12" id="KW-1185">Reference proteome</keyword>
<feature type="compositionally biased region" description="Basic and acidic residues" evidence="9">
    <location>
        <begin position="322"/>
        <end position="350"/>
    </location>
</feature>
<keyword evidence="2" id="KW-0723">Serine/threonine-protein kinase</keyword>
<feature type="compositionally biased region" description="Basic and acidic residues" evidence="9">
    <location>
        <begin position="755"/>
        <end position="764"/>
    </location>
</feature>
<evidence type="ECO:0000256" key="4">
    <source>
        <dbReference type="ARBA" id="ARBA00022741"/>
    </source>
</evidence>
<evidence type="ECO:0000256" key="6">
    <source>
        <dbReference type="ARBA" id="ARBA00022840"/>
    </source>
</evidence>
<keyword evidence="3" id="KW-0808">Transferase</keyword>
<dbReference type="Pfam" id="PF00069">
    <property type="entry name" value="Pkinase"/>
    <property type="match status" value="1"/>
</dbReference>
<dbReference type="OrthoDB" id="5979581at2759"/>
<dbReference type="InterPro" id="IPR000719">
    <property type="entry name" value="Prot_kinase_dom"/>
</dbReference>
<evidence type="ECO:0000256" key="5">
    <source>
        <dbReference type="ARBA" id="ARBA00022777"/>
    </source>
</evidence>
<feature type="compositionally biased region" description="Polar residues" evidence="9">
    <location>
        <begin position="743"/>
        <end position="753"/>
    </location>
</feature>
<feature type="region of interest" description="Disordered" evidence="9">
    <location>
        <begin position="1"/>
        <end position="62"/>
    </location>
</feature>
<gene>
    <name evidence="11" type="ORF">K402DRAFT_205585</name>
</gene>
<feature type="region of interest" description="Disordered" evidence="9">
    <location>
        <begin position="652"/>
        <end position="674"/>
    </location>
</feature>
<dbReference type="AlphaFoldDB" id="A0A6G1HCD1"/>
<dbReference type="PANTHER" id="PTHR47634">
    <property type="entry name" value="PROTEIN KINASE DOMAIN-CONTAINING PROTEIN-RELATED"/>
    <property type="match status" value="1"/>
</dbReference>
<comment type="catalytic activity">
    <reaction evidence="7">
        <text>L-threonyl-[protein] + ATP = O-phospho-L-threonyl-[protein] + ADP + H(+)</text>
        <dbReference type="Rhea" id="RHEA:46608"/>
        <dbReference type="Rhea" id="RHEA-COMP:11060"/>
        <dbReference type="Rhea" id="RHEA-COMP:11605"/>
        <dbReference type="ChEBI" id="CHEBI:15378"/>
        <dbReference type="ChEBI" id="CHEBI:30013"/>
        <dbReference type="ChEBI" id="CHEBI:30616"/>
        <dbReference type="ChEBI" id="CHEBI:61977"/>
        <dbReference type="ChEBI" id="CHEBI:456216"/>
        <dbReference type="EC" id="2.7.11.1"/>
    </reaction>
</comment>
<dbReference type="GO" id="GO:0005524">
    <property type="term" value="F:ATP binding"/>
    <property type="evidence" value="ECO:0007669"/>
    <property type="project" value="UniProtKB-KW"/>
</dbReference>
<dbReference type="PANTHER" id="PTHR47634:SF9">
    <property type="entry name" value="PROTEIN KINASE DOMAIN-CONTAINING PROTEIN-RELATED"/>
    <property type="match status" value="1"/>
</dbReference>
<comment type="catalytic activity">
    <reaction evidence="8">
        <text>L-seryl-[protein] + ATP = O-phospho-L-seryl-[protein] + ADP + H(+)</text>
        <dbReference type="Rhea" id="RHEA:17989"/>
        <dbReference type="Rhea" id="RHEA-COMP:9863"/>
        <dbReference type="Rhea" id="RHEA-COMP:11604"/>
        <dbReference type="ChEBI" id="CHEBI:15378"/>
        <dbReference type="ChEBI" id="CHEBI:29999"/>
        <dbReference type="ChEBI" id="CHEBI:30616"/>
        <dbReference type="ChEBI" id="CHEBI:83421"/>
        <dbReference type="ChEBI" id="CHEBI:456216"/>
        <dbReference type="EC" id="2.7.11.1"/>
    </reaction>
</comment>
<keyword evidence="6" id="KW-0067">ATP-binding</keyword>
<feature type="region of interest" description="Disordered" evidence="9">
    <location>
        <begin position="76"/>
        <end position="160"/>
    </location>
</feature>
<feature type="region of interest" description="Disordered" evidence="9">
    <location>
        <begin position="282"/>
        <end position="350"/>
    </location>
</feature>